<keyword evidence="1" id="KW-0732">Signal</keyword>
<feature type="signal peptide" evidence="1">
    <location>
        <begin position="1"/>
        <end position="20"/>
    </location>
</feature>
<gene>
    <name evidence="3" type="ORF">GJR95_21965</name>
</gene>
<feature type="domain" description="Secretion system C-terminal sorting" evidence="2">
    <location>
        <begin position="90"/>
        <end position="156"/>
    </location>
</feature>
<proteinExistence type="predicted"/>
<dbReference type="Proteomes" id="UP000464577">
    <property type="component" value="Chromosome"/>
</dbReference>
<accession>A0A6P1VXY3</accession>
<keyword evidence="4" id="KW-1185">Reference proteome</keyword>
<evidence type="ECO:0000256" key="1">
    <source>
        <dbReference type="SAM" id="SignalP"/>
    </source>
</evidence>
<evidence type="ECO:0000313" key="4">
    <source>
        <dbReference type="Proteomes" id="UP000464577"/>
    </source>
</evidence>
<organism evidence="3 4">
    <name type="scientific">Spirosoma endbachense</name>
    <dbReference type="NCBI Taxonomy" id="2666025"/>
    <lineage>
        <taxon>Bacteria</taxon>
        <taxon>Pseudomonadati</taxon>
        <taxon>Bacteroidota</taxon>
        <taxon>Cytophagia</taxon>
        <taxon>Cytophagales</taxon>
        <taxon>Cytophagaceae</taxon>
        <taxon>Spirosoma</taxon>
    </lineage>
</organism>
<dbReference type="NCBIfam" id="TIGR04183">
    <property type="entry name" value="Por_Secre_tail"/>
    <property type="match status" value="1"/>
</dbReference>
<evidence type="ECO:0000259" key="2">
    <source>
        <dbReference type="Pfam" id="PF18962"/>
    </source>
</evidence>
<feature type="chain" id="PRO_5026865777" evidence="1">
    <location>
        <begin position="21"/>
        <end position="159"/>
    </location>
</feature>
<dbReference type="KEGG" id="senf:GJR95_21965"/>
<reference evidence="3 4" key="1">
    <citation type="submission" date="2019-11" db="EMBL/GenBank/DDBJ databases">
        <title>Spirosoma endbachense sp. nov., isolated from a natural salt meadow.</title>
        <authorList>
            <person name="Rojas J."/>
            <person name="Ambika Manirajan B."/>
            <person name="Ratering S."/>
            <person name="Suarez C."/>
            <person name="Geissler-Plaum R."/>
            <person name="Schnell S."/>
        </authorList>
    </citation>
    <scope>NUCLEOTIDE SEQUENCE [LARGE SCALE GENOMIC DNA]</scope>
    <source>
        <strain evidence="3 4">I-24</strain>
    </source>
</reference>
<protein>
    <submittedName>
        <fullName evidence="3">T9SS type A sorting domain-containing protein</fullName>
    </submittedName>
</protein>
<dbReference type="EMBL" id="CP045997">
    <property type="protein sequence ID" value="QHV97504.1"/>
    <property type="molecule type" value="Genomic_DNA"/>
</dbReference>
<sequence>MYRFGLKFLFLLGFANAIQAQSLSPQLIASAGGFASVSTNSLAFTVGQPIATMLSGANGSLSQGFQQSFKANVVNVITAIAPLPVLALRIFPNPTRAYLQIEGEAAILTLTDVLGRPRWQGRSDGKPLLIDLHDFADGVYLLHVQTSQINQSTRIVLQR</sequence>
<dbReference type="Pfam" id="PF18962">
    <property type="entry name" value="Por_Secre_tail"/>
    <property type="match status" value="1"/>
</dbReference>
<name>A0A6P1VXY3_9BACT</name>
<dbReference type="InterPro" id="IPR026444">
    <property type="entry name" value="Secre_tail"/>
</dbReference>
<dbReference type="AlphaFoldDB" id="A0A6P1VXY3"/>
<evidence type="ECO:0000313" key="3">
    <source>
        <dbReference type="EMBL" id="QHV97504.1"/>
    </source>
</evidence>
<dbReference type="RefSeq" id="WP_162387914.1">
    <property type="nucleotide sequence ID" value="NZ_CP045997.1"/>
</dbReference>